<reference evidence="1 2" key="1">
    <citation type="submission" date="2024-01" db="EMBL/GenBank/DDBJ databases">
        <title>The genomes of 5 underutilized Papilionoideae crops provide insights into root nodulation and disease resistanc.</title>
        <authorList>
            <person name="Jiang F."/>
        </authorList>
    </citation>
    <scope>NUCLEOTIDE SEQUENCE [LARGE SCALE GENOMIC DNA]</scope>
    <source>
        <strain evidence="1">JINMINGXINNONG_FW02</strain>
        <tissue evidence="1">Leaves</tissue>
    </source>
</reference>
<accession>A0AAN9LCM5</accession>
<dbReference type="Proteomes" id="UP001374584">
    <property type="component" value="Unassembled WGS sequence"/>
</dbReference>
<evidence type="ECO:0000313" key="1">
    <source>
        <dbReference type="EMBL" id="KAK7333359.1"/>
    </source>
</evidence>
<protein>
    <submittedName>
        <fullName evidence="1">Uncharacterized protein</fullName>
    </submittedName>
</protein>
<comment type="caution">
    <text evidence="1">The sequence shown here is derived from an EMBL/GenBank/DDBJ whole genome shotgun (WGS) entry which is preliminary data.</text>
</comment>
<proteinExistence type="predicted"/>
<dbReference type="AlphaFoldDB" id="A0AAN9LCM5"/>
<sequence>MVYLCSWTSSFGNSDLIIVQVGNGKDDDKVMEYGICSDTMLKVKGLSWTSVFRKETDHSNSGLWWGYQAASMLKIGVMTFSHILKGNFCYEVLAFDLNLFQLLAHDYLNHRC</sequence>
<keyword evidence="2" id="KW-1185">Reference proteome</keyword>
<dbReference type="EMBL" id="JAYMYR010000011">
    <property type="protein sequence ID" value="KAK7333359.1"/>
    <property type="molecule type" value="Genomic_DNA"/>
</dbReference>
<gene>
    <name evidence="1" type="ORF">VNO80_30127</name>
</gene>
<evidence type="ECO:0000313" key="2">
    <source>
        <dbReference type="Proteomes" id="UP001374584"/>
    </source>
</evidence>
<organism evidence="1 2">
    <name type="scientific">Phaseolus coccineus</name>
    <name type="common">Scarlet runner bean</name>
    <name type="synonym">Phaseolus multiflorus</name>
    <dbReference type="NCBI Taxonomy" id="3886"/>
    <lineage>
        <taxon>Eukaryota</taxon>
        <taxon>Viridiplantae</taxon>
        <taxon>Streptophyta</taxon>
        <taxon>Embryophyta</taxon>
        <taxon>Tracheophyta</taxon>
        <taxon>Spermatophyta</taxon>
        <taxon>Magnoliopsida</taxon>
        <taxon>eudicotyledons</taxon>
        <taxon>Gunneridae</taxon>
        <taxon>Pentapetalae</taxon>
        <taxon>rosids</taxon>
        <taxon>fabids</taxon>
        <taxon>Fabales</taxon>
        <taxon>Fabaceae</taxon>
        <taxon>Papilionoideae</taxon>
        <taxon>50 kb inversion clade</taxon>
        <taxon>NPAAA clade</taxon>
        <taxon>indigoferoid/millettioid clade</taxon>
        <taxon>Phaseoleae</taxon>
        <taxon>Phaseolus</taxon>
    </lineage>
</organism>
<name>A0AAN9LCM5_PHACN</name>